<keyword evidence="1" id="KW-1133">Transmembrane helix</keyword>
<sequence>MKYSVRSIFRKVHLWLGMLSGIVIFIVAITGCIYAFQDEIKDIFRPSLRVEATGKPFLSPEELKEKATAYVFVTPADSSNAIYGVMYNTFDKAAVLGCNFTDSGYTTLYVNPYNGKLIHKESFNNDFFRIALAGHRSLWLPNPIGKQIVGWSVWIFVIVLLSGLILWIPKKWNKKSIATGLKIKWKAPFTRVNYDLHNVLGFYTAIFALIIALTGLTWSFDWFSKSYYSLITGGKEFKKWEPALSDTTLTSLEGNISGLLWEQMKREYPIGSKGSFRFDYPKTKSDAFMVCYNPSNVTYYTREYRFFDQSSLQELNGGGSYGLNAKEITSGDKLFRMSYDLHSGSIFGLPGRILAFLVSLVIASLPITGVIIWWRKKKKKRK</sequence>
<dbReference type="EMBL" id="FUYQ01000003">
    <property type="protein sequence ID" value="SKB33811.1"/>
    <property type="molecule type" value="Genomic_DNA"/>
</dbReference>
<dbReference type="RefSeq" id="WP_079682383.1">
    <property type="nucleotide sequence ID" value="NZ_FUYQ01000003.1"/>
</dbReference>
<evidence type="ECO:0000256" key="1">
    <source>
        <dbReference type="SAM" id="Phobius"/>
    </source>
</evidence>
<dbReference type="PANTHER" id="PTHR34219:SF3">
    <property type="entry name" value="BLL7967 PROTEIN"/>
    <property type="match status" value="1"/>
</dbReference>
<name>A0A1T5AFN8_9BACT</name>
<dbReference type="InterPro" id="IPR005625">
    <property type="entry name" value="PepSY-ass_TM"/>
</dbReference>
<gene>
    <name evidence="2" type="ORF">SAMN05660349_00681</name>
</gene>
<dbReference type="AlphaFoldDB" id="A0A1T5AFN8"/>
<evidence type="ECO:0000313" key="2">
    <source>
        <dbReference type="EMBL" id="SKB33811.1"/>
    </source>
</evidence>
<feature type="transmembrane region" description="Helical" evidence="1">
    <location>
        <begin position="200"/>
        <end position="220"/>
    </location>
</feature>
<organism evidence="2 3">
    <name type="scientific">Parabacteroides chartae</name>
    <dbReference type="NCBI Taxonomy" id="1037355"/>
    <lineage>
        <taxon>Bacteria</taxon>
        <taxon>Pseudomonadati</taxon>
        <taxon>Bacteroidota</taxon>
        <taxon>Bacteroidia</taxon>
        <taxon>Bacteroidales</taxon>
        <taxon>Tannerellaceae</taxon>
        <taxon>Parabacteroides</taxon>
    </lineage>
</organism>
<evidence type="ECO:0000313" key="3">
    <source>
        <dbReference type="Proteomes" id="UP000190852"/>
    </source>
</evidence>
<dbReference type="PANTHER" id="PTHR34219">
    <property type="entry name" value="IRON-REGULATED INNER MEMBRANE PROTEIN-RELATED"/>
    <property type="match status" value="1"/>
</dbReference>
<feature type="transmembrane region" description="Helical" evidence="1">
    <location>
        <begin position="12"/>
        <end position="36"/>
    </location>
</feature>
<dbReference type="Proteomes" id="UP000190852">
    <property type="component" value="Unassembled WGS sequence"/>
</dbReference>
<accession>A0A1T5AFN8</accession>
<keyword evidence="1" id="KW-0472">Membrane</keyword>
<proteinExistence type="predicted"/>
<protein>
    <submittedName>
        <fullName evidence="2">Uncharacterized iron-regulated membrane protein</fullName>
    </submittedName>
</protein>
<feature type="transmembrane region" description="Helical" evidence="1">
    <location>
        <begin position="148"/>
        <end position="168"/>
    </location>
</feature>
<keyword evidence="1" id="KW-0812">Transmembrane</keyword>
<reference evidence="3" key="1">
    <citation type="submission" date="2017-02" db="EMBL/GenBank/DDBJ databases">
        <authorList>
            <person name="Varghese N."/>
            <person name="Submissions S."/>
        </authorList>
    </citation>
    <scope>NUCLEOTIDE SEQUENCE [LARGE SCALE GENOMIC DNA]</scope>
    <source>
        <strain evidence="3">DSM 24967</strain>
    </source>
</reference>
<dbReference type="Pfam" id="PF03929">
    <property type="entry name" value="PepSY_TM"/>
    <property type="match status" value="1"/>
</dbReference>
<dbReference type="PROSITE" id="PS51257">
    <property type="entry name" value="PROKAR_LIPOPROTEIN"/>
    <property type="match status" value="1"/>
</dbReference>
<feature type="transmembrane region" description="Helical" evidence="1">
    <location>
        <begin position="353"/>
        <end position="374"/>
    </location>
</feature>
<keyword evidence="3" id="KW-1185">Reference proteome</keyword>